<accession>A0A1X0YEP7</accession>
<feature type="domain" description="DDH" evidence="1">
    <location>
        <begin position="14"/>
        <end position="153"/>
    </location>
</feature>
<comment type="caution">
    <text evidence="3">The sequence shown here is derived from an EMBL/GenBank/DDBJ whole genome shotgun (WGS) entry which is preliminary data.</text>
</comment>
<dbReference type="InterPro" id="IPR003156">
    <property type="entry name" value="DHHA1_dom"/>
</dbReference>
<dbReference type="AlphaFoldDB" id="A0A1X0YEP7"/>
<dbReference type="OrthoDB" id="9803668at2"/>
<dbReference type="SUPFAM" id="SSF64182">
    <property type="entry name" value="DHH phosphoesterases"/>
    <property type="match status" value="1"/>
</dbReference>
<keyword evidence="4" id="KW-1185">Reference proteome</keyword>
<sequence length="318" mass="34309">MLQKISELINSSRSILIASHSSPDGDAISSTLALYNALKKIGKEVVAYNRDEVPGDLRFLPGSDALTRELPPGCSFDLGLVLDAGELRRAGTELRDRCARLVNIDHHPHSENFGEINYVDVKASATGILIYRLLNELGYAIDYPVALCIYTAILSDTGSFRYSNADPESFEVAGKLVAMGVDPWQVASGLYESQEEVRLKLLGLALQTLEVSPCGRFAALTVTGEMLAATGATAEHTDRFINYPRSIEGVEVAVFFRQVDAGQFKVGFRSKGHVDVGSLAREFGGGGHHNAAGALLKGTAAAIRRQVFERLGELLSNP</sequence>
<dbReference type="Gene3D" id="3.10.310.30">
    <property type="match status" value="1"/>
</dbReference>
<proteinExistence type="predicted"/>
<dbReference type="InterPro" id="IPR051319">
    <property type="entry name" value="Oligoribo/pAp-PDE_c-di-AMP_PDE"/>
</dbReference>
<dbReference type="PANTHER" id="PTHR47618">
    <property type="entry name" value="BIFUNCTIONAL OLIGORIBONUCLEASE AND PAP PHOSPHATASE NRNA"/>
    <property type="match status" value="1"/>
</dbReference>
<evidence type="ECO:0000313" key="3">
    <source>
        <dbReference type="EMBL" id="ORJ63454.1"/>
    </source>
</evidence>
<feature type="domain" description="DHHA1" evidence="2">
    <location>
        <begin position="230"/>
        <end position="298"/>
    </location>
</feature>
<dbReference type="GO" id="GO:0003676">
    <property type="term" value="F:nucleic acid binding"/>
    <property type="evidence" value="ECO:0007669"/>
    <property type="project" value="InterPro"/>
</dbReference>
<dbReference type="Pfam" id="PF01368">
    <property type="entry name" value="DHH"/>
    <property type="match status" value="1"/>
</dbReference>
<evidence type="ECO:0000313" key="4">
    <source>
        <dbReference type="Proteomes" id="UP000193136"/>
    </source>
</evidence>
<dbReference type="PANTHER" id="PTHR47618:SF1">
    <property type="entry name" value="BIFUNCTIONAL OLIGORIBONUCLEASE AND PAP PHOSPHATASE NRNA"/>
    <property type="match status" value="1"/>
</dbReference>
<dbReference type="Proteomes" id="UP000193136">
    <property type="component" value="Unassembled WGS sequence"/>
</dbReference>
<evidence type="ECO:0000259" key="1">
    <source>
        <dbReference type="Pfam" id="PF01368"/>
    </source>
</evidence>
<dbReference type="EMBL" id="NAAD01000001">
    <property type="protein sequence ID" value="ORJ63454.1"/>
    <property type="molecule type" value="Genomic_DNA"/>
</dbReference>
<organism evidence="3 4">
    <name type="scientific">Geothermobacter hydrogeniphilus</name>
    <dbReference type="NCBI Taxonomy" id="1969733"/>
    <lineage>
        <taxon>Bacteria</taxon>
        <taxon>Pseudomonadati</taxon>
        <taxon>Thermodesulfobacteriota</taxon>
        <taxon>Desulfuromonadia</taxon>
        <taxon>Desulfuromonadales</taxon>
        <taxon>Geothermobacteraceae</taxon>
        <taxon>Geothermobacter</taxon>
    </lineage>
</organism>
<dbReference type="Gene3D" id="3.90.1640.10">
    <property type="entry name" value="inorganic pyrophosphatase (n-terminal core)"/>
    <property type="match status" value="1"/>
</dbReference>
<protein>
    <submittedName>
        <fullName evidence="3">DHH family phosphoesterase</fullName>
    </submittedName>
</protein>
<dbReference type="InterPro" id="IPR001667">
    <property type="entry name" value="DDH_dom"/>
</dbReference>
<name>A0A1X0YEP7_9BACT</name>
<gene>
    <name evidence="3" type="ORF">B5V00_00905</name>
</gene>
<dbReference type="InterPro" id="IPR038763">
    <property type="entry name" value="DHH_sf"/>
</dbReference>
<reference evidence="3 4" key="1">
    <citation type="submission" date="2017-03" db="EMBL/GenBank/DDBJ databases">
        <title>Genome sequence of Geothermobacter sp. EPR-M, Deep-Sea Iron Reducer.</title>
        <authorList>
            <person name="Tully B."/>
            <person name="Savalia P."/>
            <person name="Abuyen K."/>
            <person name="Baughan C."/>
            <person name="Romero E."/>
            <person name="Ronkowski C."/>
            <person name="Torres B."/>
            <person name="Tremblay J."/>
            <person name="Trujillo A."/>
            <person name="Tyler M."/>
            <person name="Perez-Rodriguez I."/>
            <person name="Amend J."/>
        </authorList>
    </citation>
    <scope>NUCLEOTIDE SEQUENCE [LARGE SCALE GENOMIC DNA]</scope>
    <source>
        <strain evidence="3 4">EPR-M</strain>
    </source>
</reference>
<dbReference type="Pfam" id="PF02272">
    <property type="entry name" value="DHHA1"/>
    <property type="match status" value="1"/>
</dbReference>
<evidence type="ECO:0000259" key="2">
    <source>
        <dbReference type="Pfam" id="PF02272"/>
    </source>
</evidence>
<dbReference type="STRING" id="1969733.B5V00_00905"/>